<evidence type="ECO:0000313" key="2">
    <source>
        <dbReference type="EMBL" id="CAH1774392.1"/>
    </source>
</evidence>
<dbReference type="PANTHER" id="PTHR14894:SF0">
    <property type="entry name" value="CDK5 REGULATORY SUBUNIT-ASSOCIATED PROTEIN 3"/>
    <property type="match status" value="1"/>
</dbReference>
<sequence length="511" mass="58084">MQGNMTQDQLDNLPIDIHYNKLLDWLINRRHCSQTWQATVLTIREKINNAIQDMPEVEEITKMLSGTYINYFHCIRIVELLRETEKASKNIFGGYSSKRMKDWLEILKLYETENVGLAEAAQLLTRNVNYEVPALKRQITKCKQGQTECTRKQGEYTSTAAEMREKFQTDCKQMGIEGKKIKHELVALVQDLPIVFEEIARSGQDLDPSVKFYSDFVQFTISKEQSESVTPVTKFIMTKGNATTYEWRTGKTPKSIIQPHIDFNLEEEEEPVNEEIDWGTIGTEDTPATIDFGEGAIDFGDTDEAEIDWGAGDIEIEVASDGHGDLSIETPEGDTEGVAKGMDALTVFENTTTRNMFIDELLELEAFLTMRLCEMRSEADVLSSSQFQSAPQSLQVDVTEVENMLGSVCGILGRLTTHRIEQLYLIKSSPRYVDRLTETLKKTLGQADKMVALQRLMISKREELIEEQATTEPKLDLIISKTKQLKKQIEGDVSKKYKNRPVNLMGEINTI</sequence>
<comment type="similarity">
    <text evidence="1">Belongs to the CDK5RAP3 family.</text>
</comment>
<dbReference type="EMBL" id="CAIIXF020000001">
    <property type="protein sequence ID" value="CAH1774392.1"/>
    <property type="molecule type" value="Genomic_DNA"/>
</dbReference>
<dbReference type="InterPro" id="IPR008491">
    <property type="entry name" value="CDK5RAP3"/>
</dbReference>
<accession>A0A8S4N293</accession>
<dbReference type="GO" id="GO:0012505">
    <property type="term" value="C:endomembrane system"/>
    <property type="evidence" value="ECO:0007669"/>
    <property type="project" value="TreeGrafter"/>
</dbReference>
<dbReference type="AlphaFoldDB" id="A0A8S4N293"/>
<evidence type="ECO:0008006" key="4">
    <source>
        <dbReference type="Google" id="ProtNLM"/>
    </source>
</evidence>
<organism evidence="2 3">
    <name type="scientific">Owenia fusiformis</name>
    <name type="common">Polychaete worm</name>
    <dbReference type="NCBI Taxonomy" id="6347"/>
    <lineage>
        <taxon>Eukaryota</taxon>
        <taxon>Metazoa</taxon>
        <taxon>Spiralia</taxon>
        <taxon>Lophotrochozoa</taxon>
        <taxon>Annelida</taxon>
        <taxon>Polychaeta</taxon>
        <taxon>Sedentaria</taxon>
        <taxon>Canalipalpata</taxon>
        <taxon>Sabellida</taxon>
        <taxon>Oweniida</taxon>
        <taxon>Oweniidae</taxon>
        <taxon>Owenia</taxon>
    </lineage>
</organism>
<comment type="caution">
    <text evidence="2">The sequence shown here is derived from an EMBL/GenBank/DDBJ whole genome shotgun (WGS) entry which is preliminary data.</text>
</comment>
<reference evidence="2" key="1">
    <citation type="submission" date="2022-03" db="EMBL/GenBank/DDBJ databases">
        <authorList>
            <person name="Martin C."/>
        </authorList>
    </citation>
    <scope>NUCLEOTIDE SEQUENCE</scope>
</reference>
<protein>
    <recommendedName>
        <fullName evidence="4">CDK5 regulatory subunit-associated protein 3</fullName>
    </recommendedName>
</protein>
<dbReference type="GO" id="GO:0007346">
    <property type="term" value="P:regulation of mitotic cell cycle"/>
    <property type="evidence" value="ECO:0007669"/>
    <property type="project" value="TreeGrafter"/>
</dbReference>
<name>A0A8S4N293_OWEFU</name>
<dbReference type="Pfam" id="PF05600">
    <property type="entry name" value="CDK5RAP3"/>
    <property type="match status" value="1"/>
</dbReference>
<evidence type="ECO:0000256" key="1">
    <source>
        <dbReference type="ARBA" id="ARBA00007478"/>
    </source>
</evidence>
<dbReference type="PANTHER" id="PTHR14894">
    <property type="entry name" value="CDK5 REGULATORY SUBUNIT-ASSOCIATED PROTEIN 3"/>
    <property type="match status" value="1"/>
</dbReference>
<dbReference type="Proteomes" id="UP000749559">
    <property type="component" value="Unassembled WGS sequence"/>
</dbReference>
<proteinExistence type="inferred from homology"/>
<dbReference type="OrthoDB" id="340432at2759"/>
<gene>
    <name evidence="2" type="ORF">OFUS_LOCUS1861</name>
</gene>
<evidence type="ECO:0000313" key="3">
    <source>
        <dbReference type="Proteomes" id="UP000749559"/>
    </source>
</evidence>
<keyword evidence="3" id="KW-1185">Reference proteome</keyword>